<dbReference type="GeneID" id="9046726"/>
<dbReference type="InParanoid" id="C5KVV2"/>
<reference evidence="1 2" key="1">
    <citation type="submission" date="2008-07" db="EMBL/GenBank/DDBJ databases">
        <authorList>
            <person name="El-Sayed N."/>
            <person name="Caler E."/>
            <person name="Inman J."/>
            <person name="Amedeo P."/>
            <person name="Hass B."/>
            <person name="Wortman J."/>
        </authorList>
    </citation>
    <scope>NUCLEOTIDE SEQUENCE [LARGE SCALE GENOMIC DNA]</scope>
    <source>
        <strain evidence="2">ATCC 50983 / TXsc</strain>
    </source>
</reference>
<organism evidence="2">
    <name type="scientific">Perkinsus marinus (strain ATCC 50983 / TXsc)</name>
    <dbReference type="NCBI Taxonomy" id="423536"/>
    <lineage>
        <taxon>Eukaryota</taxon>
        <taxon>Sar</taxon>
        <taxon>Alveolata</taxon>
        <taxon>Perkinsozoa</taxon>
        <taxon>Perkinsea</taxon>
        <taxon>Perkinsida</taxon>
        <taxon>Perkinsidae</taxon>
        <taxon>Perkinsus</taxon>
    </lineage>
</organism>
<evidence type="ECO:0000313" key="1">
    <source>
        <dbReference type="EMBL" id="EER11391.1"/>
    </source>
</evidence>
<feature type="non-terminal residue" evidence="1">
    <location>
        <position position="1"/>
    </location>
</feature>
<dbReference type="EMBL" id="GG676731">
    <property type="protein sequence ID" value="EER11391.1"/>
    <property type="molecule type" value="Genomic_DNA"/>
</dbReference>
<protein>
    <submittedName>
        <fullName evidence="1">Uncharacterized protein</fullName>
    </submittedName>
</protein>
<dbReference type="RefSeq" id="XP_002779596.1">
    <property type="nucleotide sequence ID" value="XM_002779550.1"/>
</dbReference>
<keyword evidence="2" id="KW-1185">Reference proteome</keyword>
<evidence type="ECO:0000313" key="2">
    <source>
        <dbReference type="Proteomes" id="UP000007800"/>
    </source>
</evidence>
<dbReference type="OrthoDB" id="10376276at2759"/>
<dbReference type="Proteomes" id="UP000007800">
    <property type="component" value="Unassembled WGS sequence"/>
</dbReference>
<name>C5KVV2_PERM5</name>
<sequence length="71" mass="7763">GYVLAGKWGHSDVVIGVETDNMEFLGCVFINSGRIVTGCVDISDDSVIIQWESGQTWTRNRDEEASDEPAS</sequence>
<proteinExistence type="predicted"/>
<accession>C5KVV2</accession>
<gene>
    <name evidence="1" type="ORF">Pmar_PMAR005658</name>
</gene>
<dbReference type="AlphaFoldDB" id="C5KVV2"/>